<accession>A0ABX6EZZ2</accession>
<feature type="compositionally biased region" description="Low complexity" evidence="1">
    <location>
        <begin position="587"/>
        <end position="596"/>
    </location>
</feature>
<reference evidence="2 3" key="1">
    <citation type="submission" date="2016-03" db="EMBL/GenBank/DDBJ databases">
        <title>How can Kluyveromyces marxianus grow so fast - potential evolutionary course in Saccharomyces Complex revealed by comparative genomics.</title>
        <authorList>
            <person name="Mo W."/>
            <person name="Lu W."/>
            <person name="Yang X."/>
            <person name="Qi J."/>
            <person name="Lv H."/>
        </authorList>
    </citation>
    <scope>NUCLEOTIDE SEQUENCE [LARGE SCALE GENOMIC DNA]</scope>
    <source>
        <strain evidence="2 3">FIM1</strain>
    </source>
</reference>
<proteinExistence type="predicted"/>
<feature type="compositionally biased region" description="Polar residues" evidence="1">
    <location>
        <begin position="23"/>
        <end position="33"/>
    </location>
</feature>
<feature type="region of interest" description="Disordered" evidence="1">
    <location>
        <begin position="237"/>
        <end position="358"/>
    </location>
</feature>
<feature type="compositionally biased region" description="Polar residues" evidence="1">
    <location>
        <begin position="1"/>
        <end position="15"/>
    </location>
</feature>
<keyword evidence="3" id="KW-1185">Reference proteome</keyword>
<evidence type="ECO:0000313" key="2">
    <source>
        <dbReference type="EMBL" id="QGN17361.1"/>
    </source>
</evidence>
<protein>
    <submittedName>
        <fullName evidence="2">Protein YER158C</fullName>
    </submittedName>
</protein>
<feature type="compositionally biased region" description="Low complexity" evidence="1">
    <location>
        <begin position="182"/>
        <end position="210"/>
    </location>
</feature>
<feature type="region of interest" description="Disordered" evidence="1">
    <location>
        <begin position="574"/>
        <end position="596"/>
    </location>
</feature>
<feature type="region of interest" description="Disordered" evidence="1">
    <location>
        <begin position="490"/>
        <end position="546"/>
    </location>
</feature>
<feature type="compositionally biased region" description="Polar residues" evidence="1">
    <location>
        <begin position="383"/>
        <end position="393"/>
    </location>
</feature>
<feature type="compositionally biased region" description="Low complexity" evidence="1">
    <location>
        <begin position="142"/>
        <end position="155"/>
    </location>
</feature>
<organism evidence="2 3">
    <name type="scientific">Kluyveromyces marxianus</name>
    <name type="common">Yeast</name>
    <name type="synonym">Candida kefyr</name>
    <dbReference type="NCBI Taxonomy" id="4911"/>
    <lineage>
        <taxon>Eukaryota</taxon>
        <taxon>Fungi</taxon>
        <taxon>Dikarya</taxon>
        <taxon>Ascomycota</taxon>
        <taxon>Saccharomycotina</taxon>
        <taxon>Saccharomycetes</taxon>
        <taxon>Saccharomycetales</taxon>
        <taxon>Saccharomycetaceae</taxon>
        <taxon>Kluyveromyces</taxon>
    </lineage>
</organism>
<feature type="compositionally biased region" description="Polar residues" evidence="1">
    <location>
        <begin position="292"/>
        <end position="313"/>
    </location>
</feature>
<feature type="compositionally biased region" description="Polar residues" evidence="1">
    <location>
        <begin position="156"/>
        <end position="174"/>
    </location>
</feature>
<dbReference type="EMBL" id="CP015059">
    <property type="protein sequence ID" value="QGN17361.1"/>
    <property type="molecule type" value="Genomic_DNA"/>
</dbReference>
<gene>
    <name evidence="2" type="ORF">FIM1_4093</name>
</gene>
<name>A0ABX6EZZ2_KLUMA</name>
<sequence>MDDQTSLRSVQHGQGNSRGNGNGLPRSTSTNDLFSFPSYGQKRFTVGKDSGAHLHKSMSITNLDLIPEHKTNHRMTPYQIQRTHMKQSFQFPNGENFTPRKRLPKSASCVSLDKNRYETSVSPGSMGMGMGMGPGDGRKMPRSSSMVSVSLPQSSGKIRQNNKYRPSNRSTSELVDSWTPLAKPQAKPQAKPVAKAPVKAPTTSTPVVVPQPQFHAPLTASTLYASKLQERNSQLSINSLSQRQTTSSNESQSTDTSLKETCDPGSATSTDLSDEDLTKKFLAIRQKKSLSPEAQNNSNPSGDRTTSALNSGSAMPEIVPLGSSTSTIAQLKPSSQDSDSILQNYTSSSSKVTPVKRSGSRLGSFFKRLLPSKKKAKKDESPQKTIPSHNLMASTIITPPQTSSSSKSFPSQSDTSGILLPDTEDDVDDERLQGLMDIDLVFDSILLKSEQRPQHVVDNALIKQFNRSIKVSSPPTSTTSITNTTVITSSGNTNAANNTTTTTSATSATTATTTTTDSSTETVQPPKRSSRRPMMRRDSQGRIIHSSANYKRLSPDSRIMEHLRQNWKAVHDDSVIPSTTANRNKESSTASSSSSSSLMKKCRFNDEIYVKDTFSALEYARSDKGFLENRRQLLKSRFIDGIKMELNEFKKREMLVHPNSTQYTHFFL</sequence>
<feature type="compositionally biased region" description="Low complexity" evidence="1">
    <location>
        <begin position="394"/>
        <end position="416"/>
    </location>
</feature>
<feature type="region of interest" description="Disordered" evidence="1">
    <location>
        <begin position="135"/>
        <end position="210"/>
    </location>
</feature>
<evidence type="ECO:0000256" key="1">
    <source>
        <dbReference type="SAM" id="MobiDB-lite"/>
    </source>
</evidence>
<evidence type="ECO:0000313" key="3">
    <source>
        <dbReference type="Proteomes" id="UP000422736"/>
    </source>
</evidence>
<feature type="compositionally biased region" description="Polar residues" evidence="1">
    <location>
        <begin position="322"/>
        <end position="352"/>
    </location>
</feature>
<feature type="compositionally biased region" description="Low complexity" evidence="1">
    <location>
        <begin position="490"/>
        <end position="527"/>
    </location>
</feature>
<feature type="compositionally biased region" description="Polar residues" evidence="1">
    <location>
        <begin position="237"/>
        <end position="256"/>
    </location>
</feature>
<dbReference type="Proteomes" id="UP000422736">
    <property type="component" value="Chromosome 6"/>
</dbReference>
<feature type="region of interest" description="Disordered" evidence="1">
    <location>
        <begin position="371"/>
        <end position="422"/>
    </location>
</feature>
<feature type="region of interest" description="Disordered" evidence="1">
    <location>
        <begin position="1"/>
        <end position="35"/>
    </location>
</feature>